<dbReference type="SMART" id="SM00028">
    <property type="entry name" value="TPR"/>
    <property type="match status" value="4"/>
</dbReference>
<evidence type="ECO:0000256" key="1">
    <source>
        <dbReference type="ARBA" id="ARBA00022475"/>
    </source>
</evidence>
<feature type="repeat" description="TPR" evidence="6">
    <location>
        <begin position="376"/>
        <end position="409"/>
    </location>
</feature>
<dbReference type="Pfam" id="PF13181">
    <property type="entry name" value="TPR_8"/>
    <property type="match status" value="1"/>
</dbReference>
<keyword evidence="2" id="KW-0732">Signal</keyword>
<dbReference type="SUPFAM" id="SSF50156">
    <property type="entry name" value="PDZ domain-like"/>
    <property type="match status" value="2"/>
</dbReference>
<dbReference type="InterPro" id="IPR011990">
    <property type="entry name" value="TPR-like_helical_dom_sf"/>
</dbReference>
<dbReference type="Pfam" id="PF03783">
    <property type="entry name" value="CsgG"/>
    <property type="match status" value="1"/>
</dbReference>
<protein>
    <recommendedName>
        <fullName evidence="8">PDZ domain-containing protein</fullName>
    </recommendedName>
</protein>
<dbReference type="SMART" id="SM00228">
    <property type="entry name" value="PDZ"/>
    <property type="match status" value="2"/>
</dbReference>
<evidence type="ECO:0000256" key="5">
    <source>
        <dbReference type="ARBA" id="ARBA00023288"/>
    </source>
</evidence>
<keyword evidence="6" id="KW-0802">TPR repeat</keyword>
<accession>A0A6F8VB31</accession>
<feature type="domain" description="PDZ" evidence="8">
    <location>
        <begin position="26"/>
        <end position="76"/>
    </location>
</feature>
<evidence type="ECO:0000259" key="8">
    <source>
        <dbReference type="PROSITE" id="PS50106"/>
    </source>
</evidence>
<evidence type="ECO:0000256" key="3">
    <source>
        <dbReference type="ARBA" id="ARBA00023136"/>
    </source>
</evidence>
<dbReference type="Gene3D" id="2.30.42.10">
    <property type="match status" value="2"/>
</dbReference>
<evidence type="ECO:0000313" key="9">
    <source>
        <dbReference type="EMBL" id="BCB25959.1"/>
    </source>
</evidence>
<name>A0A6F8VB31_9PROT</name>
<gene>
    <name evidence="9" type="ORF">SKTS_08450</name>
</gene>
<feature type="compositionally biased region" description="Polar residues" evidence="7">
    <location>
        <begin position="225"/>
        <end position="235"/>
    </location>
</feature>
<dbReference type="Proteomes" id="UP000502260">
    <property type="component" value="Chromosome"/>
</dbReference>
<dbReference type="PROSITE" id="PS50106">
    <property type="entry name" value="PDZ"/>
    <property type="match status" value="2"/>
</dbReference>
<evidence type="ECO:0000256" key="2">
    <source>
        <dbReference type="ARBA" id="ARBA00022729"/>
    </source>
</evidence>
<dbReference type="InterPro" id="IPR036034">
    <property type="entry name" value="PDZ_sf"/>
</dbReference>
<keyword evidence="4" id="KW-0564">Palmitate</keyword>
<dbReference type="AlphaFoldDB" id="A0A6F8VB31"/>
<dbReference type="Gene3D" id="3.40.50.10610">
    <property type="entry name" value="ABC-type transport auxiliary lipoprotein component"/>
    <property type="match status" value="1"/>
</dbReference>
<keyword evidence="5" id="KW-0449">Lipoprotein</keyword>
<proteinExistence type="predicted"/>
<dbReference type="CDD" id="cd06779">
    <property type="entry name" value="cpPDZ_Deg_HtrA-like"/>
    <property type="match status" value="1"/>
</dbReference>
<dbReference type="SUPFAM" id="SSF48452">
    <property type="entry name" value="TPR-like"/>
    <property type="match status" value="1"/>
</dbReference>
<dbReference type="PANTHER" id="PTHR41164">
    <property type="entry name" value="CURLI PRODUCTION ASSEMBLY/TRANSPORT COMPONENT CSGG"/>
    <property type="match status" value="1"/>
</dbReference>
<dbReference type="PROSITE" id="PS50005">
    <property type="entry name" value="TPR"/>
    <property type="match status" value="2"/>
</dbReference>
<dbReference type="Pfam" id="PF13432">
    <property type="entry name" value="TPR_16"/>
    <property type="match status" value="1"/>
</dbReference>
<feature type="region of interest" description="Disordered" evidence="7">
    <location>
        <begin position="218"/>
        <end position="263"/>
    </location>
</feature>
<sequence>MFHTRKSMADGLIHRKTLQLFLAVLLCTLTFSAAAELGLRVRDTPNAAGVEVTQVTPGSLAAEAGLKAGDIILQVEKNAVTSAEQFAQRVRSFPPGAPFSVRISREGWERDLMMKPVAAAVPTPKKFGLRLRDQAPDQPPGHGAQIVAVTPSSSAAGAGLKAGDVVTEVEGRRLSSASELVGKLREACDQNRSLSLTIAREGWEKSVLLAPAAMPAQADPAEWQSADQASDSTALQPARTAADTGARRAPSAGTPEHPQPHVATNLDDASYKAYTDDLEHAKTSYQNADWPAAERYYKQAIQRVPNDPGTWGMLGYALVMQQKYSEAASACNKSLALGVPQPSVLNNLGFSQMKLGAIPEAKAAYLKAIEVAPQWAQPYAGLGALHFNQQEWPLAERYYRLALEREPDNAANRQALEGVLRQQRRMSEFAPPQPAANRPNPGAAVAPAVMPDTLQRQNPEPLPQPRSAPAGRKAMVAVGDFQVKAAGAAPFIGDGMREMLVTTLHNSGNYIVVERMDLQGLAAEQALSRSRMARPGVAIPESQMDVAEIMVYAAVTEFEGAASGGGIQLGVTRLPLNLGRQTSNAHMAIDVRVVDVATGRLIAAQRLTGQAKSSQTTIGTNLSASGDIPLSLGAFKNTPMEQAIREVIQKATAYITSNTPQQYFRHQ</sequence>
<dbReference type="GO" id="GO:0030288">
    <property type="term" value="C:outer membrane-bounded periplasmic space"/>
    <property type="evidence" value="ECO:0007669"/>
    <property type="project" value="InterPro"/>
</dbReference>
<keyword evidence="1" id="KW-1003">Cell membrane</keyword>
<dbReference type="Pfam" id="PF17820">
    <property type="entry name" value="PDZ_6"/>
    <property type="match status" value="1"/>
</dbReference>
<feature type="compositionally biased region" description="Low complexity" evidence="7">
    <location>
        <begin position="238"/>
        <end position="249"/>
    </location>
</feature>
<keyword evidence="10" id="KW-1185">Reference proteome</keyword>
<evidence type="ECO:0000256" key="6">
    <source>
        <dbReference type="PROSITE-ProRule" id="PRU00339"/>
    </source>
</evidence>
<dbReference type="Pfam" id="PF13180">
    <property type="entry name" value="PDZ_2"/>
    <property type="match status" value="1"/>
</dbReference>
<dbReference type="Gene3D" id="1.25.40.10">
    <property type="entry name" value="Tetratricopeptide repeat domain"/>
    <property type="match status" value="1"/>
</dbReference>
<organism evidence="9 10">
    <name type="scientific">Sulfurimicrobium lacus</name>
    <dbReference type="NCBI Taxonomy" id="2715678"/>
    <lineage>
        <taxon>Bacteria</taxon>
        <taxon>Pseudomonadati</taxon>
        <taxon>Pseudomonadota</taxon>
        <taxon>Betaproteobacteria</taxon>
        <taxon>Nitrosomonadales</taxon>
        <taxon>Sulfuricellaceae</taxon>
        <taxon>Sulfurimicrobium</taxon>
    </lineage>
</organism>
<dbReference type="PANTHER" id="PTHR41164:SF1">
    <property type="entry name" value="CURLI PRODUCTION ASSEMBLY_TRANSPORT COMPONENT CSGG"/>
    <property type="match status" value="1"/>
</dbReference>
<feature type="domain" description="PDZ" evidence="8">
    <location>
        <begin position="116"/>
        <end position="187"/>
    </location>
</feature>
<feature type="repeat" description="TPR" evidence="6">
    <location>
        <begin position="342"/>
        <end position="375"/>
    </location>
</feature>
<dbReference type="InterPro" id="IPR019734">
    <property type="entry name" value="TPR_rpt"/>
</dbReference>
<dbReference type="InterPro" id="IPR005534">
    <property type="entry name" value="Curli_assmbl/transp-comp_CsgG"/>
</dbReference>
<dbReference type="InterPro" id="IPR001478">
    <property type="entry name" value="PDZ"/>
</dbReference>
<keyword evidence="3" id="KW-0472">Membrane</keyword>
<dbReference type="InterPro" id="IPR041489">
    <property type="entry name" value="PDZ_6"/>
</dbReference>
<dbReference type="EMBL" id="AP022853">
    <property type="protein sequence ID" value="BCB25959.1"/>
    <property type="molecule type" value="Genomic_DNA"/>
</dbReference>
<dbReference type="KEGG" id="slac:SKTS_08450"/>
<evidence type="ECO:0000313" key="10">
    <source>
        <dbReference type="Proteomes" id="UP000502260"/>
    </source>
</evidence>
<evidence type="ECO:0000256" key="7">
    <source>
        <dbReference type="SAM" id="MobiDB-lite"/>
    </source>
</evidence>
<reference evidence="10" key="1">
    <citation type="submission" date="2020-03" db="EMBL/GenBank/DDBJ databases">
        <title>Complete genome sequence of sulfur-oxidizing bacterium skT11.</title>
        <authorList>
            <person name="Kanda M."/>
            <person name="Kojima H."/>
            <person name="Fukui M."/>
        </authorList>
    </citation>
    <scope>NUCLEOTIDE SEQUENCE [LARGE SCALE GENOMIC DNA]</scope>
    <source>
        <strain evidence="10">skT11</strain>
    </source>
</reference>
<evidence type="ECO:0000256" key="4">
    <source>
        <dbReference type="ARBA" id="ARBA00023139"/>
    </source>
</evidence>